<dbReference type="SUPFAM" id="SSF75005">
    <property type="entry name" value="Arabinanase/levansucrase/invertase"/>
    <property type="match status" value="1"/>
</dbReference>
<dbReference type="PANTHER" id="PTHR35279">
    <property type="match status" value="1"/>
</dbReference>
<organism evidence="1 2">
    <name type="scientific">Vibrio genomosp. F10 str. ZF-129</name>
    <dbReference type="NCBI Taxonomy" id="1187848"/>
    <lineage>
        <taxon>Bacteria</taxon>
        <taxon>Pseudomonadati</taxon>
        <taxon>Pseudomonadota</taxon>
        <taxon>Gammaproteobacteria</taxon>
        <taxon>Vibrionales</taxon>
        <taxon>Vibrionaceae</taxon>
        <taxon>Vibrio</taxon>
    </lineage>
</organism>
<comment type="caution">
    <text evidence="1">The sequence shown here is derived from an EMBL/GenBank/DDBJ whole genome shotgun (WGS) entry which is preliminary data.</text>
</comment>
<gene>
    <name evidence="1" type="ORF">A1QO_10625</name>
</gene>
<evidence type="ECO:0000313" key="1">
    <source>
        <dbReference type="EMBL" id="OEE33127.1"/>
    </source>
</evidence>
<dbReference type="STRING" id="1187848.A1QO_10625"/>
<dbReference type="PANTHER" id="PTHR35279:SF1">
    <property type="entry name" value="ARABINANASE_LEVANSUCRASE_INVERTASE"/>
    <property type="match status" value="1"/>
</dbReference>
<protein>
    <recommendedName>
        <fullName evidence="3">Glycosylase</fullName>
    </recommendedName>
</protein>
<dbReference type="InterPro" id="IPR023296">
    <property type="entry name" value="Glyco_hydro_beta-prop_sf"/>
</dbReference>
<proteinExistence type="predicted"/>
<dbReference type="eggNOG" id="COG1621">
    <property type="taxonomic scope" value="Bacteria"/>
</dbReference>
<evidence type="ECO:0008006" key="3">
    <source>
        <dbReference type="Google" id="ProtNLM"/>
    </source>
</evidence>
<name>A0A1E5BDC6_9VIBR</name>
<dbReference type="Gene3D" id="2.115.10.20">
    <property type="entry name" value="Glycosyl hydrolase domain, family 43"/>
    <property type="match status" value="3"/>
</dbReference>
<accession>A0A1E5BDC6</accession>
<dbReference type="RefSeq" id="WP_017040676.1">
    <property type="nucleotide sequence ID" value="NZ_AJYQ02000107.1"/>
</dbReference>
<dbReference type="EMBL" id="AJYQ02000107">
    <property type="protein sequence ID" value="OEE33127.1"/>
    <property type="molecule type" value="Genomic_DNA"/>
</dbReference>
<evidence type="ECO:0000313" key="2">
    <source>
        <dbReference type="Proteomes" id="UP000094741"/>
    </source>
</evidence>
<dbReference type="AlphaFoldDB" id="A0A1E5BDC6"/>
<sequence length="321" mass="36659">MTKVMKWKKGGNLFDPSKLQLFEWMSEYAQLPSPLLLDDETVRVYFACRPKRGIDMLYVSRSGYVDLDRANLKTIKNVSKKPLLELGRVGAFDEFGSMTSSFVKHNGAVYAYYTGWSRMQSVPYTMAVGMAISRDGGTSYKKLGEGPILAPTVNEPYLISGPVVKVINGNWHMWYLFGTKWIEHDGKKEPIYKLAHATSNDGINWNRDGVQIIESLEPDECQVSFGIFEYKEKWHTIFAFRQPTDFRKNVERSYRLGYASSSDLVTWERDDSAVGIDISECGWDSEMICYPQVCNIDDKLILFYCGNDFGRNGFGYAELDI</sequence>
<dbReference type="OrthoDB" id="9801455at2"/>
<dbReference type="Proteomes" id="UP000094741">
    <property type="component" value="Unassembled WGS sequence"/>
</dbReference>
<reference evidence="1 2" key="1">
    <citation type="journal article" date="2012" name="Science">
        <title>Ecological populations of bacteria act as socially cohesive units of antibiotic production and resistance.</title>
        <authorList>
            <person name="Cordero O.X."/>
            <person name="Wildschutte H."/>
            <person name="Kirkup B."/>
            <person name="Proehl S."/>
            <person name="Ngo L."/>
            <person name="Hussain F."/>
            <person name="Le Roux F."/>
            <person name="Mincer T."/>
            <person name="Polz M.F."/>
        </authorList>
    </citation>
    <scope>NUCLEOTIDE SEQUENCE [LARGE SCALE GENOMIC DNA]</scope>
    <source>
        <strain evidence="1 2">ZF-129</strain>
    </source>
</reference>